<dbReference type="PANTHER" id="PTHR43806:SF11">
    <property type="entry name" value="CEREVISIN-RELATED"/>
    <property type="match status" value="1"/>
</dbReference>
<dbReference type="InterPro" id="IPR000209">
    <property type="entry name" value="Peptidase_S8/S53_dom"/>
</dbReference>
<protein>
    <recommendedName>
        <fullName evidence="7">Peptidase S8/S53 domain-containing protein</fullName>
    </recommendedName>
</protein>
<comment type="caution">
    <text evidence="5">Lacks conserved residue(s) required for the propagation of feature annotation.</text>
</comment>
<evidence type="ECO:0000256" key="1">
    <source>
        <dbReference type="ARBA" id="ARBA00011073"/>
    </source>
</evidence>
<sequence>MRCAALVLLLLSTVPGEATPISDRYVPGQVVVKFTAAMRSGLGESGTSIPQLGVTDIPVLRYERILRRPNKHALAHGLDLQYLLKFDPSVDVPALVGRLASSAVVEYVCPNVLFAIDSVPNDSLYPAQWHLADINAPRAWAIAHGDSNVLTAMIADAPDWTHPDLEANIAINALEDLNGDRRFDPEWAPDGDLNGVDDDANGYEDDVIGFDFHSGDPDPMPPEYDPAGTHCLGVQNAVTDNGIGVAAPPWNVRTYAMRCGDSLGVSMSAAIAAINYCMAQGVWAFSMNFGTLTPYQPLANACLAAWDAGSIPCAPAGTSAMEERTYPAAYDGVVAVAGCGRDHRKTPWSGYGTWIDVTAPGKDIYSTAVTPATATVTGTYRPATS</sequence>
<evidence type="ECO:0000313" key="9">
    <source>
        <dbReference type="Proteomes" id="UP000779900"/>
    </source>
</evidence>
<evidence type="ECO:0000256" key="6">
    <source>
        <dbReference type="SAM" id="SignalP"/>
    </source>
</evidence>
<dbReference type="PANTHER" id="PTHR43806">
    <property type="entry name" value="PEPTIDASE S8"/>
    <property type="match status" value="1"/>
</dbReference>
<reference evidence="8" key="1">
    <citation type="submission" date="2019-03" db="EMBL/GenBank/DDBJ databases">
        <title>Lake Tanganyika Metagenome-Assembled Genomes (MAGs).</title>
        <authorList>
            <person name="Tran P."/>
        </authorList>
    </citation>
    <scope>NUCLEOTIDE SEQUENCE</scope>
    <source>
        <strain evidence="8">K_DeepCast_150m_m2_040</strain>
    </source>
</reference>
<dbReference type="InterPro" id="IPR050131">
    <property type="entry name" value="Peptidase_S8_subtilisin-like"/>
</dbReference>
<dbReference type="SUPFAM" id="SSF52743">
    <property type="entry name" value="Subtilisin-like"/>
    <property type="match status" value="1"/>
</dbReference>
<keyword evidence="3" id="KW-0378">Hydrolase</keyword>
<accession>A0A938BRA1</accession>
<dbReference type="Pfam" id="PF00082">
    <property type="entry name" value="Peptidase_S8"/>
    <property type="match status" value="1"/>
</dbReference>
<keyword evidence="2" id="KW-0645">Protease</keyword>
<evidence type="ECO:0000259" key="7">
    <source>
        <dbReference type="Pfam" id="PF00082"/>
    </source>
</evidence>
<evidence type="ECO:0000313" key="8">
    <source>
        <dbReference type="EMBL" id="MBM3331425.1"/>
    </source>
</evidence>
<dbReference type="GO" id="GO:0006508">
    <property type="term" value="P:proteolysis"/>
    <property type="evidence" value="ECO:0007669"/>
    <property type="project" value="UniProtKB-KW"/>
</dbReference>
<comment type="caution">
    <text evidence="8">The sequence shown here is derived from an EMBL/GenBank/DDBJ whole genome shotgun (WGS) entry which is preliminary data.</text>
</comment>
<dbReference type="PROSITE" id="PS51892">
    <property type="entry name" value="SUBTILASE"/>
    <property type="match status" value="1"/>
</dbReference>
<evidence type="ECO:0000256" key="4">
    <source>
        <dbReference type="ARBA" id="ARBA00022825"/>
    </source>
</evidence>
<dbReference type="GO" id="GO:0004252">
    <property type="term" value="F:serine-type endopeptidase activity"/>
    <property type="evidence" value="ECO:0007669"/>
    <property type="project" value="InterPro"/>
</dbReference>
<dbReference type="InterPro" id="IPR036852">
    <property type="entry name" value="Peptidase_S8/S53_dom_sf"/>
</dbReference>
<dbReference type="AlphaFoldDB" id="A0A938BRA1"/>
<feature type="chain" id="PRO_5036714031" description="Peptidase S8/S53 domain-containing protein" evidence="6">
    <location>
        <begin position="19"/>
        <end position="385"/>
    </location>
</feature>
<dbReference type="Proteomes" id="UP000779900">
    <property type="component" value="Unassembled WGS sequence"/>
</dbReference>
<evidence type="ECO:0000256" key="5">
    <source>
        <dbReference type="PROSITE-ProRule" id="PRU01240"/>
    </source>
</evidence>
<dbReference type="EMBL" id="VGIR01000029">
    <property type="protein sequence ID" value="MBM3331425.1"/>
    <property type="molecule type" value="Genomic_DNA"/>
</dbReference>
<organism evidence="8 9">
    <name type="scientific">candidate division WOR-3 bacterium</name>
    <dbReference type="NCBI Taxonomy" id="2052148"/>
    <lineage>
        <taxon>Bacteria</taxon>
        <taxon>Bacteria division WOR-3</taxon>
    </lineage>
</organism>
<feature type="signal peptide" evidence="6">
    <location>
        <begin position="1"/>
        <end position="18"/>
    </location>
</feature>
<proteinExistence type="inferred from homology"/>
<evidence type="ECO:0000256" key="3">
    <source>
        <dbReference type="ARBA" id="ARBA00022801"/>
    </source>
</evidence>
<keyword evidence="4" id="KW-0720">Serine protease</keyword>
<name>A0A938BRA1_UNCW3</name>
<comment type="similarity">
    <text evidence="1 5">Belongs to the peptidase S8 family.</text>
</comment>
<keyword evidence="6" id="KW-0732">Signal</keyword>
<dbReference type="Gene3D" id="3.40.50.200">
    <property type="entry name" value="Peptidase S8/S53 domain"/>
    <property type="match status" value="1"/>
</dbReference>
<evidence type="ECO:0000256" key="2">
    <source>
        <dbReference type="ARBA" id="ARBA00022670"/>
    </source>
</evidence>
<gene>
    <name evidence="8" type="ORF">FJY68_06170</name>
</gene>
<feature type="domain" description="Peptidase S8/S53" evidence="7">
    <location>
        <begin position="152"/>
        <end position="371"/>
    </location>
</feature>